<evidence type="ECO:0000313" key="1">
    <source>
        <dbReference type="EMBL" id="OGL43135.1"/>
    </source>
</evidence>
<protein>
    <submittedName>
        <fullName evidence="1">Uncharacterized protein</fullName>
    </submittedName>
</protein>
<reference evidence="1 2" key="1">
    <citation type="journal article" date="2016" name="Nat. Commun.">
        <title>Thousands of microbial genomes shed light on interconnected biogeochemical processes in an aquifer system.</title>
        <authorList>
            <person name="Anantharaman K."/>
            <person name="Brown C.T."/>
            <person name="Hug L.A."/>
            <person name="Sharon I."/>
            <person name="Castelle C.J."/>
            <person name="Probst A.J."/>
            <person name="Thomas B.C."/>
            <person name="Singh A."/>
            <person name="Wilkins M.J."/>
            <person name="Karaoz U."/>
            <person name="Brodie E.L."/>
            <person name="Williams K.H."/>
            <person name="Hubbard S.S."/>
            <person name="Banfield J.F."/>
        </authorList>
    </citation>
    <scope>NUCLEOTIDE SEQUENCE [LARGE SCALE GENOMIC DNA]</scope>
</reference>
<sequence>MFRFYIWGICLLFIFITQVGCATYSVPPDKELAKNPDTVYNFFRESIKCKEYGNAYNVLSPNTKQLIQYDEFYLAFNNFFALKKIITDADITDVNANNDTGKVTITNNNFDILRNFRIDHLTTKRGSGYWVIDLSREEIDDLVTLARKWYNYQLATLGERKYSIPAWWRFKKYKL</sequence>
<accession>A0A1F7RNJ5</accession>
<gene>
    <name evidence="1" type="ORF">A2W05_05050</name>
</gene>
<dbReference type="Proteomes" id="UP000178797">
    <property type="component" value="Unassembled WGS sequence"/>
</dbReference>
<proteinExistence type="predicted"/>
<dbReference type="EMBL" id="MGDE01000240">
    <property type="protein sequence ID" value="OGL43135.1"/>
    <property type="molecule type" value="Genomic_DNA"/>
</dbReference>
<organism evidence="1 2">
    <name type="scientific">Candidatus Schekmanbacteria bacterium RBG_16_38_10</name>
    <dbReference type="NCBI Taxonomy" id="1817879"/>
    <lineage>
        <taxon>Bacteria</taxon>
        <taxon>Candidatus Schekmaniibacteriota</taxon>
    </lineage>
</organism>
<dbReference type="AlphaFoldDB" id="A0A1F7RNJ5"/>
<name>A0A1F7RNJ5_9BACT</name>
<evidence type="ECO:0000313" key="2">
    <source>
        <dbReference type="Proteomes" id="UP000178797"/>
    </source>
</evidence>
<comment type="caution">
    <text evidence="1">The sequence shown here is derived from an EMBL/GenBank/DDBJ whole genome shotgun (WGS) entry which is preliminary data.</text>
</comment>